<reference evidence="10" key="1">
    <citation type="submission" date="2021-02" db="EMBL/GenBank/DDBJ databases">
        <authorList>
            <person name="Nowell W R."/>
        </authorList>
    </citation>
    <scope>NUCLEOTIDE SEQUENCE</scope>
</reference>
<keyword evidence="7" id="KW-0175">Coiled coil</keyword>
<dbReference type="InterPro" id="IPR058606">
    <property type="entry name" value="HTH_Cic_C"/>
</dbReference>
<feature type="compositionally biased region" description="Low complexity" evidence="8">
    <location>
        <begin position="519"/>
        <end position="528"/>
    </location>
</feature>
<dbReference type="Pfam" id="PF16090">
    <property type="entry name" value="DUF4819"/>
    <property type="match status" value="1"/>
</dbReference>
<dbReference type="InterPro" id="IPR032147">
    <property type="entry name" value="Cic_dom"/>
</dbReference>
<keyword evidence="3 6" id="KW-0238">DNA-binding</keyword>
<dbReference type="GO" id="GO:0005634">
    <property type="term" value="C:nucleus"/>
    <property type="evidence" value="ECO:0007669"/>
    <property type="project" value="UniProtKB-UniRule"/>
</dbReference>
<keyword evidence="4" id="KW-0804">Transcription</keyword>
<dbReference type="Pfam" id="PF00505">
    <property type="entry name" value="HMG_box"/>
    <property type="match status" value="1"/>
</dbReference>
<feature type="region of interest" description="Disordered" evidence="8">
    <location>
        <begin position="594"/>
        <end position="634"/>
    </location>
</feature>
<proteinExistence type="predicted"/>
<dbReference type="EMBL" id="CAJNOJ010000088">
    <property type="protein sequence ID" value="CAF1078625.1"/>
    <property type="molecule type" value="Genomic_DNA"/>
</dbReference>
<dbReference type="GO" id="GO:0000981">
    <property type="term" value="F:DNA-binding transcription factor activity, RNA polymerase II-specific"/>
    <property type="evidence" value="ECO:0007669"/>
    <property type="project" value="TreeGrafter"/>
</dbReference>
<dbReference type="PROSITE" id="PS50118">
    <property type="entry name" value="HMG_BOX_2"/>
    <property type="match status" value="1"/>
</dbReference>
<name>A0A814MHI5_ADIRI</name>
<keyword evidence="1" id="KW-0597">Phosphoprotein</keyword>
<dbReference type="Gene3D" id="1.10.30.10">
    <property type="entry name" value="High mobility group box domain"/>
    <property type="match status" value="1"/>
</dbReference>
<feature type="region of interest" description="Disordered" evidence="8">
    <location>
        <begin position="193"/>
        <end position="214"/>
    </location>
</feature>
<evidence type="ECO:0000256" key="8">
    <source>
        <dbReference type="SAM" id="MobiDB-lite"/>
    </source>
</evidence>
<dbReference type="InterPro" id="IPR009071">
    <property type="entry name" value="HMG_box_dom"/>
</dbReference>
<feature type="coiled-coil region" evidence="7">
    <location>
        <begin position="337"/>
        <end position="364"/>
    </location>
</feature>
<feature type="compositionally biased region" description="Low complexity" evidence="8">
    <location>
        <begin position="265"/>
        <end position="284"/>
    </location>
</feature>
<evidence type="ECO:0000256" key="7">
    <source>
        <dbReference type="SAM" id="Coils"/>
    </source>
</evidence>
<evidence type="ECO:0000256" key="3">
    <source>
        <dbReference type="ARBA" id="ARBA00023125"/>
    </source>
</evidence>
<accession>A0A814MHI5</accession>
<dbReference type="InterPro" id="IPR036910">
    <property type="entry name" value="HMG_box_dom_sf"/>
</dbReference>
<organism evidence="10 11">
    <name type="scientific">Adineta ricciae</name>
    <name type="common">Rotifer</name>
    <dbReference type="NCBI Taxonomy" id="249248"/>
    <lineage>
        <taxon>Eukaryota</taxon>
        <taxon>Metazoa</taxon>
        <taxon>Spiralia</taxon>
        <taxon>Gnathifera</taxon>
        <taxon>Rotifera</taxon>
        <taxon>Eurotatoria</taxon>
        <taxon>Bdelloidea</taxon>
        <taxon>Adinetida</taxon>
        <taxon>Adinetidae</taxon>
        <taxon>Adineta</taxon>
    </lineage>
</organism>
<dbReference type="PANTHER" id="PTHR13059:SF13">
    <property type="entry name" value="PROTEIN CAPICUA HOMOLOG"/>
    <property type="match status" value="1"/>
</dbReference>
<evidence type="ECO:0000256" key="4">
    <source>
        <dbReference type="ARBA" id="ARBA00023163"/>
    </source>
</evidence>
<dbReference type="InterPro" id="IPR052412">
    <property type="entry name" value="CC-Dev_Transcription_Reg"/>
</dbReference>
<dbReference type="Pfam" id="PF25981">
    <property type="entry name" value="HTH_Cic_C"/>
    <property type="match status" value="1"/>
</dbReference>
<evidence type="ECO:0000256" key="1">
    <source>
        <dbReference type="ARBA" id="ARBA00022553"/>
    </source>
</evidence>
<dbReference type="PANTHER" id="PTHR13059">
    <property type="entry name" value="HMG-BOX TRANSCRIPTION FACTOR BBX"/>
    <property type="match status" value="1"/>
</dbReference>
<evidence type="ECO:0000259" key="9">
    <source>
        <dbReference type="PROSITE" id="PS50118"/>
    </source>
</evidence>
<dbReference type="SUPFAM" id="SSF47095">
    <property type="entry name" value="HMG-box"/>
    <property type="match status" value="1"/>
</dbReference>
<evidence type="ECO:0000256" key="2">
    <source>
        <dbReference type="ARBA" id="ARBA00023015"/>
    </source>
</evidence>
<evidence type="ECO:0000313" key="11">
    <source>
        <dbReference type="Proteomes" id="UP000663852"/>
    </source>
</evidence>
<evidence type="ECO:0000256" key="5">
    <source>
        <dbReference type="ARBA" id="ARBA00023242"/>
    </source>
</evidence>
<sequence length="769" mass="87362">MSRRSSSTTEDDQKNFSLKKRWLASHHDDQQQVSNRTSNILSQLAPLMREYNFHDWQTIAVLVERNPNEYVSGKIHQIGPNGCLTVQTNEVLIAINVYDNVFGILSDNAPSIQDLTEGKHVLCKTLSNAFVYQMAVITEKTREGKFQIQLQEQNESLCVPRQSIRLFLPPWHDEFPIDWSTLLQQVRVFPTQNDSSVEESSRSSNPSAEKSYRKGDIVVTETHVRKRFNGKQWRRLCSFKNCSKESQRFNFCSRHLSLKEKQHNSTLPSSSSSSSTVPTTSSEPTSKEKSPRRPINAFMLFSQEERSKIHLEYPHHDNRNVSKMLGERWYSLSPDQQQQYKTRAKEINEQNNEQLRRSARLQSTNNKSISPSSDPLQAFAQICTNMPKLTECFSPINKPSSETTSVITNLITPVPIHINLTCNTSDQLPTNASHYETEISNNILSDSDKASHGIDSYPCSTEHSLSNSPSQVSDTEACRTIFSLLINQRKANLDLEQQLKSLQSSTKSTSADDHPTHPYTLSCSSSSTGYSSGSSIDGCSTILSAFSSRSNSSLSERSKTSPTSFKPMPSMKYLIPTDDDLTYKPLHQQEQTIADKPINKRRKTITSEDNQGPRTRSHSISDRTGIPDVSSMVTRKRKASIINEQNQTDIKQPTIDYIRKLEGNREGLVNEMIKLKVRFVEMKDQYIKSSSTRHTSNESANRVQLASRLKVIEFLKQQLYPSDTSTTAFQLANEELFPNKRLLVQRIREIRQKLMSYSNQERVSTTSSS</sequence>
<dbReference type="SMART" id="SM00398">
    <property type="entry name" value="HMG"/>
    <property type="match status" value="1"/>
</dbReference>
<evidence type="ECO:0000313" key="10">
    <source>
        <dbReference type="EMBL" id="CAF1078625.1"/>
    </source>
</evidence>
<keyword evidence="5 6" id="KW-0539">Nucleus</keyword>
<dbReference type="Proteomes" id="UP000663852">
    <property type="component" value="Unassembled WGS sequence"/>
</dbReference>
<feature type="DNA-binding region" description="HMG box" evidence="6">
    <location>
        <begin position="291"/>
        <end position="359"/>
    </location>
</feature>
<keyword evidence="2" id="KW-0805">Transcription regulation</keyword>
<feature type="region of interest" description="Disordered" evidence="8">
    <location>
        <begin position="262"/>
        <end position="294"/>
    </location>
</feature>
<comment type="caution">
    <text evidence="10">The sequence shown here is derived from an EMBL/GenBank/DDBJ whole genome shotgun (WGS) entry which is preliminary data.</text>
</comment>
<gene>
    <name evidence="10" type="ORF">EDS130_LOCUS18837</name>
</gene>
<feature type="domain" description="HMG box" evidence="9">
    <location>
        <begin position="291"/>
        <end position="359"/>
    </location>
</feature>
<protein>
    <recommendedName>
        <fullName evidence="9">HMG box domain-containing protein</fullName>
    </recommendedName>
</protein>
<feature type="region of interest" description="Disordered" evidence="8">
    <location>
        <begin position="550"/>
        <end position="571"/>
    </location>
</feature>
<dbReference type="GO" id="GO:0000977">
    <property type="term" value="F:RNA polymerase II transcription regulatory region sequence-specific DNA binding"/>
    <property type="evidence" value="ECO:0007669"/>
    <property type="project" value="TreeGrafter"/>
</dbReference>
<dbReference type="AlphaFoldDB" id="A0A814MHI5"/>
<feature type="region of interest" description="Disordered" evidence="8">
    <location>
        <begin position="504"/>
        <end position="528"/>
    </location>
</feature>
<evidence type="ECO:0000256" key="6">
    <source>
        <dbReference type="PROSITE-ProRule" id="PRU00267"/>
    </source>
</evidence>
<dbReference type="OrthoDB" id="2377365at2759"/>